<name>A0A3P3VRK8_9GAMM</name>
<dbReference type="InterPro" id="IPR011152">
    <property type="entry name" value="Pesterase_MJ0912"/>
</dbReference>
<dbReference type="EMBL" id="QWEZ01000001">
    <property type="protein sequence ID" value="RRJ85365.1"/>
    <property type="molecule type" value="Genomic_DNA"/>
</dbReference>
<keyword evidence="2" id="KW-1185">Reference proteome</keyword>
<dbReference type="PIRSF" id="PIRSF000883">
    <property type="entry name" value="Pesterase_MJ0912"/>
    <property type="match status" value="1"/>
</dbReference>
<comment type="caution">
    <text evidence="1">The sequence shown here is derived from an EMBL/GenBank/DDBJ whole genome shotgun (WGS) entry which is preliminary data.</text>
</comment>
<accession>A0A3P3VRK8</accession>
<dbReference type="AlphaFoldDB" id="A0A3P3VRK8"/>
<dbReference type="SUPFAM" id="SSF56300">
    <property type="entry name" value="Metallo-dependent phosphatases"/>
    <property type="match status" value="1"/>
</dbReference>
<reference evidence="1 2" key="2">
    <citation type="submission" date="2018-12" db="EMBL/GenBank/DDBJ databases">
        <title>Simiduia agarivorans gen. nov., sp. nov., a marine, agarolytic bacterium isolated from shallow coastal water from Keelung, Taiwan.</title>
        <authorList>
            <person name="Shieh W.Y."/>
        </authorList>
    </citation>
    <scope>NUCLEOTIDE SEQUENCE [LARGE SCALE GENOMIC DNA]</scope>
    <source>
        <strain evidence="1 2">GTF-13</strain>
    </source>
</reference>
<evidence type="ECO:0000313" key="2">
    <source>
        <dbReference type="Proteomes" id="UP000280792"/>
    </source>
</evidence>
<organism evidence="1 2">
    <name type="scientific">Aestuariirhabdus litorea</name>
    <dbReference type="NCBI Taxonomy" id="2528527"/>
    <lineage>
        <taxon>Bacteria</taxon>
        <taxon>Pseudomonadati</taxon>
        <taxon>Pseudomonadota</taxon>
        <taxon>Gammaproteobacteria</taxon>
        <taxon>Oceanospirillales</taxon>
        <taxon>Aestuariirhabdaceae</taxon>
        <taxon>Aestuariirhabdus</taxon>
    </lineage>
</organism>
<protein>
    <submittedName>
        <fullName evidence="1">Metallophosphoesterase</fullName>
    </submittedName>
</protein>
<dbReference type="InterPro" id="IPR029052">
    <property type="entry name" value="Metallo-depent_PP-like"/>
</dbReference>
<dbReference type="RefSeq" id="WP_125015792.1">
    <property type="nucleotide sequence ID" value="NZ_QWEZ01000001.1"/>
</dbReference>
<sequence>MSPFKLPGPGPLLVFGGPYSNLEATRTLQARAEALGVPPENCLCTGDLIAYCARPAETLDAIQAWGCTSIMGNCEESLVQQAADCGCGFEAGSACDALSQGWFRFARARINEQQRAWMATLPQQLQFRWHQFTVTLVHGAPSRINRFLFASSETAEKQKELESSGAQLLLAGHCGLPFGQTIAGPEGSRYWLNSGAIGMPANDGTPDGWYLLLEPEGDSVRASWHRLPYNAPSEQQAMRAAGLDNGYASALTSGLWPSMDVLPEPERLQQGTPLQPQALMLTPNTP</sequence>
<gene>
    <name evidence="1" type="ORF">D0544_10010</name>
</gene>
<reference evidence="1 2" key="1">
    <citation type="submission" date="2018-08" db="EMBL/GenBank/DDBJ databases">
        <authorList>
            <person name="Khan S.A."/>
        </authorList>
    </citation>
    <scope>NUCLEOTIDE SEQUENCE [LARGE SCALE GENOMIC DNA]</scope>
    <source>
        <strain evidence="1 2">GTF-13</strain>
    </source>
</reference>
<dbReference type="Gene3D" id="3.60.21.10">
    <property type="match status" value="1"/>
</dbReference>
<evidence type="ECO:0000313" key="1">
    <source>
        <dbReference type="EMBL" id="RRJ85365.1"/>
    </source>
</evidence>
<proteinExistence type="predicted"/>
<dbReference type="Proteomes" id="UP000280792">
    <property type="component" value="Unassembled WGS sequence"/>
</dbReference>
<dbReference type="CDD" id="cd00838">
    <property type="entry name" value="MPP_superfamily"/>
    <property type="match status" value="1"/>
</dbReference>